<keyword evidence="1" id="KW-0175">Coiled coil</keyword>
<evidence type="ECO:0000256" key="1">
    <source>
        <dbReference type="SAM" id="Coils"/>
    </source>
</evidence>
<keyword evidence="4" id="KW-1185">Reference proteome</keyword>
<dbReference type="RefSeq" id="WP_379878769.1">
    <property type="nucleotide sequence ID" value="NZ_JBHUIP010000016.1"/>
</dbReference>
<evidence type="ECO:0000313" key="4">
    <source>
        <dbReference type="Proteomes" id="UP001597295"/>
    </source>
</evidence>
<proteinExistence type="predicted"/>
<feature type="region of interest" description="Disordered" evidence="2">
    <location>
        <begin position="1"/>
        <end position="23"/>
    </location>
</feature>
<sequence length="123" mass="13946">MKIKRNNGIEERNQKTGLIKSQRSADRIADAIRDLPSQDRTVANAHAKTGISEPHIRKLKKRFPALGSLFFQKPKREEKSSAIRVRDLENDLIALLKIIQDLRQEIAKLKGIIKSQQSLPKAA</sequence>
<name>A0ABW5DYA6_9PROT</name>
<protein>
    <recommendedName>
        <fullName evidence="5">Transposase</fullName>
    </recommendedName>
</protein>
<accession>A0ABW5DYA6</accession>
<feature type="coiled-coil region" evidence="1">
    <location>
        <begin position="85"/>
        <end position="119"/>
    </location>
</feature>
<comment type="caution">
    <text evidence="3">The sequence shown here is derived from an EMBL/GenBank/DDBJ whole genome shotgun (WGS) entry which is preliminary data.</text>
</comment>
<reference evidence="4" key="1">
    <citation type="journal article" date="2019" name="Int. J. Syst. Evol. Microbiol.">
        <title>The Global Catalogue of Microorganisms (GCM) 10K type strain sequencing project: providing services to taxonomists for standard genome sequencing and annotation.</title>
        <authorList>
            <consortium name="The Broad Institute Genomics Platform"/>
            <consortium name="The Broad Institute Genome Sequencing Center for Infectious Disease"/>
            <person name="Wu L."/>
            <person name="Ma J."/>
        </authorList>
    </citation>
    <scope>NUCLEOTIDE SEQUENCE [LARGE SCALE GENOMIC DNA]</scope>
    <source>
        <strain evidence="4">CGMCC 1.19062</strain>
    </source>
</reference>
<dbReference type="EMBL" id="JBHUIP010000016">
    <property type="protein sequence ID" value="MFD2265434.1"/>
    <property type="molecule type" value="Genomic_DNA"/>
</dbReference>
<gene>
    <name evidence="3" type="ORF">ACFSM5_21205</name>
</gene>
<organism evidence="3 4">
    <name type="scientific">Lacibacterium aquatile</name>
    <dbReference type="NCBI Taxonomy" id="1168082"/>
    <lineage>
        <taxon>Bacteria</taxon>
        <taxon>Pseudomonadati</taxon>
        <taxon>Pseudomonadota</taxon>
        <taxon>Alphaproteobacteria</taxon>
        <taxon>Rhodospirillales</taxon>
        <taxon>Rhodospirillaceae</taxon>
    </lineage>
</organism>
<evidence type="ECO:0000256" key="2">
    <source>
        <dbReference type="SAM" id="MobiDB-lite"/>
    </source>
</evidence>
<evidence type="ECO:0008006" key="5">
    <source>
        <dbReference type="Google" id="ProtNLM"/>
    </source>
</evidence>
<dbReference type="Proteomes" id="UP001597295">
    <property type="component" value="Unassembled WGS sequence"/>
</dbReference>
<evidence type="ECO:0000313" key="3">
    <source>
        <dbReference type="EMBL" id="MFD2265434.1"/>
    </source>
</evidence>